<dbReference type="RefSeq" id="WP_062707065.1">
    <property type="nucleotide sequence ID" value="NZ_CAWRCI010000009.1"/>
</dbReference>
<dbReference type="FunFam" id="1.10.10.10:FF:000001">
    <property type="entry name" value="LysR family transcriptional regulator"/>
    <property type="match status" value="1"/>
</dbReference>
<name>A0A128F0L1_9GAMM</name>
<evidence type="ECO:0000259" key="6">
    <source>
        <dbReference type="PROSITE" id="PS50931"/>
    </source>
</evidence>
<dbReference type="SUPFAM" id="SSF46785">
    <property type="entry name" value="Winged helix' DNA-binding domain"/>
    <property type="match status" value="1"/>
</dbReference>
<dbReference type="EMBL" id="FIZY01000009">
    <property type="protein sequence ID" value="CZF80327.1"/>
    <property type="molecule type" value="Genomic_DNA"/>
</dbReference>
<dbReference type="InterPro" id="IPR005119">
    <property type="entry name" value="LysR_subst-bd"/>
</dbReference>
<evidence type="ECO:0000256" key="2">
    <source>
        <dbReference type="ARBA" id="ARBA00023015"/>
    </source>
</evidence>
<dbReference type="PRINTS" id="PR00039">
    <property type="entry name" value="HTHLYSR"/>
</dbReference>
<organism evidence="7 8">
    <name type="scientific">Grimontia marina</name>
    <dbReference type="NCBI Taxonomy" id="646534"/>
    <lineage>
        <taxon>Bacteria</taxon>
        <taxon>Pseudomonadati</taxon>
        <taxon>Pseudomonadota</taxon>
        <taxon>Gammaproteobacteria</taxon>
        <taxon>Vibrionales</taxon>
        <taxon>Vibrionaceae</taxon>
        <taxon>Grimontia</taxon>
    </lineage>
</organism>
<keyword evidence="4" id="KW-0010">Activator</keyword>
<dbReference type="GO" id="GO:0003700">
    <property type="term" value="F:DNA-binding transcription factor activity"/>
    <property type="evidence" value="ECO:0007669"/>
    <property type="project" value="InterPro"/>
</dbReference>
<dbReference type="Gene3D" id="1.10.10.10">
    <property type="entry name" value="Winged helix-like DNA-binding domain superfamily/Winged helix DNA-binding domain"/>
    <property type="match status" value="1"/>
</dbReference>
<evidence type="ECO:0000256" key="4">
    <source>
        <dbReference type="ARBA" id="ARBA00023159"/>
    </source>
</evidence>
<protein>
    <submittedName>
        <fullName evidence="7">Hydrogen peroxide-inducible genes activator</fullName>
    </submittedName>
</protein>
<dbReference type="Proteomes" id="UP000073601">
    <property type="component" value="Unassembled WGS sequence"/>
</dbReference>
<dbReference type="OrthoDB" id="9775392at2"/>
<keyword evidence="3" id="KW-0238">DNA-binding</keyword>
<dbReference type="AlphaFoldDB" id="A0A128F0L1"/>
<dbReference type="SUPFAM" id="SSF53850">
    <property type="entry name" value="Periplasmic binding protein-like II"/>
    <property type="match status" value="1"/>
</dbReference>
<accession>A0A128F0L1</accession>
<dbReference type="GO" id="GO:0032993">
    <property type="term" value="C:protein-DNA complex"/>
    <property type="evidence" value="ECO:0007669"/>
    <property type="project" value="TreeGrafter"/>
</dbReference>
<keyword evidence="5" id="KW-0804">Transcription</keyword>
<proteinExistence type="inferred from homology"/>
<evidence type="ECO:0000256" key="5">
    <source>
        <dbReference type="ARBA" id="ARBA00023163"/>
    </source>
</evidence>
<keyword evidence="2" id="KW-0805">Transcription regulation</keyword>
<sequence length="301" mass="33625">MNIRDLEYLVALSEHQHFRKAAEACFVSQPTLSGQIRKLEDELGVVLLERTSRKVLFTDAGMQLVRQAQKILMEVKVLEEMASQQGEEMSGPLHVGFIPTVGPYLLPHIVPAVKDAFPELELFLHEAQTHQLVQQLEEGKLDCIILASVKETEHFKEIPLYLEPMLLALPEGHKWSKAETVPMDDLRGETLLMLADGHCLRDQAMGFCFAAGAKEDSRFRATSLETLRNMVAAETGITLLPKLSVPKSMHRDGVVYVKAVDPEPQRLITLDYRPGSPLRARYEKLASVISEVMKGTCNAIG</sequence>
<evidence type="ECO:0000313" key="8">
    <source>
        <dbReference type="Proteomes" id="UP000073601"/>
    </source>
</evidence>
<dbReference type="PROSITE" id="PS50931">
    <property type="entry name" value="HTH_LYSR"/>
    <property type="match status" value="1"/>
</dbReference>
<dbReference type="PANTHER" id="PTHR30346">
    <property type="entry name" value="TRANSCRIPTIONAL DUAL REGULATOR HCAR-RELATED"/>
    <property type="match status" value="1"/>
</dbReference>
<gene>
    <name evidence="7" type="primary">oxyR_2</name>
    <name evidence="7" type="ORF">GMA8713_01326</name>
</gene>
<dbReference type="Pfam" id="PF03466">
    <property type="entry name" value="LysR_substrate"/>
    <property type="match status" value="1"/>
</dbReference>
<dbReference type="InterPro" id="IPR000847">
    <property type="entry name" value="LysR_HTH_N"/>
</dbReference>
<evidence type="ECO:0000256" key="3">
    <source>
        <dbReference type="ARBA" id="ARBA00023125"/>
    </source>
</evidence>
<dbReference type="Gene3D" id="3.40.190.10">
    <property type="entry name" value="Periplasmic binding protein-like II"/>
    <property type="match status" value="2"/>
</dbReference>
<dbReference type="InterPro" id="IPR036390">
    <property type="entry name" value="WH_DNA-bd_sf"/>
</dbReference>
<keyword evidence="8" id="KW-1185">Reference proteome</keyword>
<dbReference type="FunFam" id="3.40.190.10:FF:000027">
    <property type="entry name" value="DNA-binding transcriptional regulator OxyR"/>
    <property type="match status" value="1"/>
</dbReference>
<evidence type="ECO:0000313" key="7">
    <source>
        <dbReference type="EMBL" id="CZF80327.1"/>
    </source>
</evidence>
<feature type="domain" description="HTH lysR-type" evidence="6">
    <location>
        <begin position="1"/>
        <end position="58"/>
    </location>
</feature>
<dbReference type="CDD" id="cd08411">
    <property type="entry name" value="PBP2_OxyR"/>
    <property type="match status" value="1"/>
</dbReference>
<comment type="similarity">
    <text evidence="1">Belongs to the LysR transcriptional regulatory family.</text>
</comment>
<dbReference type="InterPro" id="IPR036388">
    <property type="entry name" value="WH-like_DNA-bd_sf"/>
</dbReference>
<dbReference type="Pfam" id="PF00126">
    <property type="entry name" value="HTH_1"/>
    <property type="match status" value="1"/>
</dbReference>
<dbReference type="PANTHER" id="PTHR30346:SF26">
    <property type="entry name" value="HYDROGEN PEROXIDE-INDUCIBLE GENES ACTIVATOR"/>
    <property type="match status" value="1"/>
</dbReference>
<reference evidence="8" key="1">
    <citation type="submission" date="2016-02" db="EMBL/GenBank/DDBJ databases">
        <authorList>
            <person name="Rodrigo-Torres Lidia"/>
            <person name="Arahal R.David."/>
        </authorList>
    </citation>
    <scope>NUCLEOTIDE SEQUENCE [LARGE SCALE GENOMIC DNA]</scope>
    <source>
        <strain evidence="8">CECT 8713</strain>
    </source>
</reference>
<evidence type="ECO:0000256" key="1">
    <source>
        <dbReference type="ARBA" id="ARBA00009437"/>
    </source>
</evidence>
<dbReference type="GO" id="GO:0003677">
    <property type="term" value="F:DNA binding"/>
    <property type="evidence" value="ECO:0007669"/>
    <property type="project" value="UniProtKB-KW"/>
</dbReference>
<dbReference type="NCBIfam" id="NF008361">
    <property type="entry name" value="PRK11151.1"/>
    <property type="match status" value="1"/>
</dbReference>